<dbReference type="GeneID" id="55536248"/>
<proteinExistence type="inferred from homology"/>
<keyword evidence="3" id="KW-1003">Cell membrane</keyword>
<evidence type="ECO:0000256" key="2">
    <source>
        <dbReference type="ARBA" id="ARBA00006679"/>
    </source>
</evidence>
<accession>A0AAN1JLF9</accession>
<evidence type="ECO:0000256" key="7">
    <source>
        <dbReference type="SAM" id="Phobius"/>
    </source>
</evidence>
<feature type="transmembrane region" description="Helical" evidence="7">
    <location>
        <begin position="110"/>
        <end position="128"/>
    </location>
</feature>
<keyword evidence="6 7" id="KW-0472">Membrane</keyword>
<dbReference type="PANTHER" id="PTHR33452:SF1">
    <property type="entry name" value="INNER MEMBRANE PROTEIN YPHA-RELATED"/>
    <property type="match status" value="1"/>
</dbReference>
<dbReference type="AlphaFoldDB" id="A0AAN1JLF9"/>
<evidence type="ECO:0000256" key="5">
    <source>
        <dbReference type="ARBA" id="ARBA00022989"/>
    </source>
</evidence>
<dbReference type="PANTHER" id="PTHR33452">
    <property type="entry name" value="OXIDOREDUCTASE CATD-RELATED"/>
    <property type="match status" value="1"/>
</dbReference>
<evidence type="ECO:0000256" key="4">
    <source>
        <dbReference type="ARBA" id="ARBA00022692"/>
    </source>
</evidence>
<dbReference type="RefSeq" id="WP_090836537.1">
    <property type="nucleotide sequence ID" value="NZ_CADFGJ010000029.1"/>
</dbReference>
<dbReference type="InterPro" id="IPR032808">
    <property type="entry name" value="DoxX"/>
</dbReference>
<evidence type="ECO:0000256" key="3">
    <source>
        <dbReference type="ARBA" id="ARBA00022475"/>
    </source>
</evidence>
<gene>
    <name evidence="8" type="ORF">C2L64_49315</name>
</gene>
<dbReference type="EMBL" id="CP026109">
    <property type="protein sequence ID" value="AUT76274.1"/>
    <property type="molecule type" value="Genomic_DNA"/>
</dbReference>
<keyword evidence="5 7" id="KW-1133">Transmembrane helix</keyword>
<dbReference type="GO" id="GO:0005886">
    <property type="term" value="C:plasma membrane"/>
    <property type="evidence" value="ECO:0007669"/>
    <property type="project" value="UniProtKB-SubCell"/>
</dbReference>
<feature type="transmembrane region" description="Helical" evidence="7">
    <location>
        <begin position="51"/>
        <end position="71"/>
    </location>
</feature>
<comment type="similarity">
    <text evidence="2">Belongs to the DoxX family.</text>
</comment>
<evidence type="ECO:0000256" key="1">
    <source>
        <dbReference type="ARBA" id="ARBA00004651"/>
    </source>
</evidence>
<dbReference type="InterPro" id="IPR051907">
    <property type="entry name" value="DoxX-like_oxidoreductase"/>
</dbReference>
<feature type="transmembrane region" description="Helical" evidence="7">
    <location>
        <begin position="78"/>
        <end position="98"/>
    </location>
</feature>
<reference evidence="8 9" key="1">
    <citation type="submission" date="2018-01" db="EMBL/GenBank/DDBJ databases">
        <title>Species boundaries and ecological features among Paraburkholderia terrae DSMZ17804T, P. hospita DSMZ17164T and P. caribensis DSMZ13236T.</title>
        <authorList>
            <person name="Pratama A.A."/>
        </authorList>
    </citation>
    <scope>NUCLEOTIDE SEQUENCE [LARGE SCALE GENOMIC DNA]</scope>
    <source>
        <strain evidence="8 9">DSM 17164</strain>
    </source>
</reference>
<dbReference type="KEGG" id="phs:C2L64_49315"/>
<name>A0AAN1JLF9_9BURK</name>
<comment type="subcellular location">
    <subcellularLocation>
        <location evidence="1">Cell membrane</location>
        <topology evidence="1">Multi-pass membrane protein</topology>
    </subcellularLocation>
</comment>
<feature type="transmembrane region" description="Helical" evidence="7">
    <location>
        <begin position="20"/>
        <end position="39"/>
    </location>
</feature>
<evidence type="ECO:0000313" key="9">
    <source>
        <dbReference type="Proteomes" id="UP000236649"/>
    </source>
</evidence>
<organism evidence="8 9">
    <name type="scientific">Paraburkholderia hospita</name>
    <dbReference type="NCBI Taxonomy" id="169430"/>
    <lineage>
        <taxon>Bacteria</taxon>
        <taxon>Pseudomonadati</taxon>
        <taxon>Pseudomonadota</taxon>
        <taxon>Betaproteobacteria</taxon>
        <taxon>Burkholderiales</taxon>
        <taxon>Burkholderiaceae</taxon>
        <taxon>Paraburkholderia</taxon>
    </lineage>
</organism>
<dbReference type="Proteomes" id="UP000236649">
    <property type="component" value="Chromosome 5"/>
</dbReference>
<sequence>MTCTSQLRARVLALRASRVLLAILFVSGGLSNLLAYSSFARGLADLGIPMSHVLAAPAIATDLVGGVLLVLGFRLRLLAPYMALYTIFTGFVAHPFWAFNDPNMQAAMAIQYWKNVAIAGGFLALFAASTTPAHEESDWRTEAVRR</sequence>
<evidence type="ECO:0000313" key="8">
    <source>
        <dbReference type="EMBL" id="AUT76274.1"/>
    </source>
</evidence>
<dbReference type="Pfam" id="PF07681">
    <property type="entry name" value="DoxX"/>
    <property type="match status" value="1"/>
</dbReference>
<protein>
    <submittedName>
        <fullName evidence="8">DoxX family protein</fullName>
    </submittedName>
</protein>
<evidence type="ECO:0000256" key="6">
    <source>
        <dbReference type="ARBA" id="ARBA00023136"/>
    </source>
</evidence>
<keyword evidence="4 7" id="KW-0812">Transmembrane</keyword>